<accession>A0AAD2DT21</accession>
<reference evidence="2" key="1">
    <citation type="submission" date="2023-05" db="EMBL/GenBank/DDBJ databases">
        <authorList>
            <person name="Huff M."/>
        </authorList>
    </citation>
    <scope>NUCLEOTIDE SEQUENCE</scope>
</reference>
<dbReference type="PANTHER" id="PTHR34568:SF1">
    <property type="entry name" value="DNA BINDING PROTEIN"/>
    <property type="match status" value="1"/>
</dbReference>
<proteinExistence type="predicted"/>
<gene>
    <name evidence="2" type="ORF">FPE_LOCUS13642</name>
</gene>
<feature type="domain" description="AT3G52170-like helix-turn-helix" evidence="1">
    <location>
        <begin position="103"/>
        <end position="151"/>
    </location>
</feature>
<sequence>MVGQVCTILRSRLLRFTLKSGCTSSYTQVLRCNVISSHHPKIVVMVVGHDSEPFSLTTLRFAPLALLSIDYIMHTIKGGWVGQTFALATSNDSGGKKSRIRRSKEERKTMVESFIKKYQKSNNGNFPSLNLTHKEVGGSFYTVREIVREIIQENRLLGPAKLFSEEDNSGFPDQHPVGSISFDPKNGLPLSDKTLVRHTASDQDQVTSGEPIFNFSPQFHGPEPVVLDNKRIVNKLSDADETDGGSEELSMWHFASFHHQDSCMDNLSYFTEHFPQSISQKCVDDQIASGSETFEKDQECDKSTITNTMPIHQDTTCETSVLSSGMFPQPESQGLSDEQIFDKSSQINQQTKVVTYTEAVAKEILDREKDIVKELETSEAVIAHKKPEVLVETFPLRAVSKNIHDMAGEDIKLSDVTGTLEEKATHHEGIMFTKSSSTLTNGKFEEKLPSLESLDISTTIEPTTLDGSIVKDVEAKDLLPDGTKACDSPQQSILKEPTAVGRKPYVQDNGSFQKESNPILDRINLETWEGTSKKSPDPNPLLTLLKGFISAFVKFWIE</sequence>
<dbReference type="AlphaFoldDB" id="A0AAD2DT21"/>
<dbReference type="InterPro" id="IPR058942">
    <property type="entry name" value="AT3G52170-like"/>
</dbReference>
<dbReference type="EMBL" id="OU503043">
    <property type="protein sequence ID" value="CAI9766212.1"/>
    <property type="molecule type" value="Genomic_DNA"/>
</dbReference>
<evidence type="ECO:0000313" key="3">
    <source>
        <dbReference type="Proteomes" id="UP000834106"/>
    </source>
</evidence>
<dbReference type="PANTHER" id="PTHR34568">
    <property type="entry name" value="RRM DOMAIN-CONTAINING PROTEIN"/>
    <property type="match status" value="1"/>
</dbReference>
<evidence type="ECO:0000313" key="2">
    <source>
        <dbReference type="EMBL" id="CAI9766212.1"/>
    </source>
</evidence>
<evidence type="ECO:0000259" key="1">
    <source>
        <dbReference type="Pfam" id="PF25896"/>
    </source>
</evidence>
<dbReference type="Proteomes" id="UP000834106">
    <property type="component" value="Chromosome 8"/>
</dbReference>
<organism evidence="2 3">
    <name type="scientific">Fraxinus pennsylvanica</name>
    <dbReference type="NCBI Taxonomy" id="56036"/>
    <lineage>
        <taxon>Eukaryota</taxon>
        <taxon>Viridiplantae</taxon>
        <taxon>Streptophyta</taxon>
        <taxon>Embryophyta</taxon>
        <taxon>Tracheophyta</taxon>
        <taxon>Spermatophyta</taxon>
        <taxon>Magnoliopsida</taxon>
        <taxon>eudicotyledons</taxon>
        <taxon>Gunneridae</taxon>
        <taxon>Pentapetalae</taxon>
        <taxon>asterids</taxon>
        <taxon>lamiids</taxon>
        <taxon>Lamiales</taxon>
        <taxon>Oleaceae</taxon>
        <taxon>Oleeae</taxon>
        <taxon>Fraxinus</taxon>
    </lineage>
</organism>
<protein>
    <recommendedName>
        <fullName evidence="1">AT3G52170-like helix-turn-helix domain-containing protein</fullName>
    </recommendedName>
</protein>
<dbReference type="Pfam" id="PF25896">
    <property type="entry name" value="HTH_AT3G52170"/>
    <property type="match status" value="1"/>
</dbReference>
<name>A0AAD2DT21_9LAMI</name>
<dbReference type="InterPro" id="IPR058941">
    <property type="entry name" value="HTH_AT3G52170-like"/>
</dbReference>
<keyword evidence="3" id="KW-1185">Reference proteome</keyword>